<evidence type="ECO:0000259" key="2">
    <source>
        <dbReference type="Pfam" id="PF13660"/>
    </source>
</evidence>
<reference evidence="3 4" key="1">
    <citation type="submission" date="2017-04" db="EMBL/GenBank/DDBJ databases">
        <title>Novel microbial lineages endemic to geothermal iron-oxide mats fill important gaps in the evolutionary history of Archaea.</title>
        <authorList>
            <person name="Jay Z.J."/>
            <person name="Beam J.P."/>
            <person name="Dlakic M."/>
            <person name="Rusch D.B."/>
            <person name="Kozubal M.A."/>
            <person name="Inskeep W.P."/>
        </authorList>
    </citation>
    <scope>NUCLEOTIDE SEQUENCE [LARGE SCALE GENOMIC DNA]</scope>
    <source>
        <strain evidence="3">ECH_B_SAG-M15</strain>
    </source>
</reference>
<dbReference type="InterPro" id="IPR038614">
    <property type="entry name" value="GK_N_sf"/>
</dbReference>
<protein>
    <recommendedName>
        <fullName evidence="5">Glycerate kinase</fullName>
    </recommendedName>
</protein>
<evidence type="ECO:0008006" key="5">
    <source>
        <dbReference type="Google" id="ProtNLM"/>
    </source>
</evidence>
<dbReference type="Pfam" id="PF05161">
    <property type="entry name" value="MOFRL"/>
    <property type="match status" value="1"/>
</dbReference>
<dbReference type="EMBL" id="NEXJ01000032">
    <property type="protein sequence ID" value="PSN92036.1"/>
    <property type="molecule type" value="Genomic_DNA"/>
</dbReference>
<evidence type="ECO:0000259" key="1">
    <source>
        <dbReference type="Pfam" id="PF05161"/>
    </source>
</evidence>
<dbReference type="Gene3D" id="3.40.1480.10">
    <property type="entry name" value="MOFRL domain"/>
    <property type="match status" value="1"/>
</dbReference>
<evidence type="ECO:0000313" key="4">
    <source>
        <dbReference type="Proteomes" id="UP000240490"/>
    </source>
</evidence>
<feature type="domain" description="MOFRL" evidence="1">
    <location>
        <begin position="342"/>
        <end position="445"/>
    </location>
</feature>
<dbReference type="AlphaFoldDB" id="A0A2R6B0A7"/>
<dbReference type="SUPFAM" id="SSF82544">
    <property type="entry name" value="GckA/TtuD-like"/>
    <property type="match status" value="1"/>
</dbReference>
<proteinExistence type="predicted"/>
<accession>A0A2R6B0A7</accession>
<sequence>MIIKNFEALADSPHGEGVRRLRTHVLEAAEAAIRSVMPESLFRSKVRVTGSILHVLNDAFDLDGFSEIYVIGGGKASVEMVAQLNNMLGERISGGEVAAKVDGELKVGAVRINPASHPVPNERSLEATQRIIELTSKATPQSLYIVVISGGASAMIVSPREGVSLEDKAETTKLLLECGADIEEINTVRKHLSRVKGGQLQKLIYPATTIALIISDVVGDKPEVIASGLTVPDPTSFRDAYRVLEKYGLLNRVPQAVLKLFERGVKGLEEETPKPESTVFRTAHNYIIGSNTDACMGAWSSLKEKGYNPLLLTTRMQGEAREVGRFLAGVGSSLSNPPFDAYVIGGETTVTVKGSGLGGRNQELCLSALIALRGCGGVVLASVGTDGVDGFSEAAGGIIDGYTYSDALEKGVSPEEYLDNNDSGTFFKRVGGAILTGPTGTNVSDLVLLVTHKD</sequence>
<dbReference type="InterPro" id="IPR007835">
    <property type="entry name" value="MOFRL"/>
</dbReference>
<dbReference type="GO" id="GO:0008887">
    <property type="term" value="F:glycerate kinase activity"/>
    <property type="evidence" value="ECO:0007669"/>
    <property type="project" value="InterPro"/>
</dbReference>
<dbReference type="Gene3D" id="3.40.50.10180">
    <property type="entry name" value="Glycerate kinase, MOFRL-like N-terminal domain"/>
    <property type="match status" value="1"/>
</dbReference>
<comment type="caution">
    <text evidence="3">The sequence shown here is derived from an EMBL/GenBank/DDBJ whole genome shotgun (WGS) entry which is preliminary data.</text>
</comment>
<dbReference type="GO" id="GO:0005737">
    <property type="term" value="C:cytoplasm"/>
    <property type="evidence" value="ECO:0007669"/>
    <property type="project" value="TreeGrafter"/>
</dbReference>
<dbReference type="PANTHER" id="PTHR12227">
    <property type="entry name" value="GLYCERATE KINASE"/>
    <property type="match status" value="1"/>
</dbReference>
<organism evidence="3 4">
    <name type="scientific">Candidatus Marsarchaeota G2 archaeon ECH_B_SAG-M15</name>
    <dbReference type="NCBI Taxonomy" id="1978162"/>
    <lineage>
        <taxon>Archaea</taxon>
        <taxon>Candidatus Marsarchaeota</taxon>
        <taxon>Candidatus Marsarchaeota group 2</taxon>
    </lineage>
</organism>
<dbReference type="PANTHER" id="PTHR12227:SF0">
    <property type="entry name" value="GLYCERATE KINASE"/>
    <property type="match status" value="1"/>
</dbReference>
<evidence type="ECO:0000313" key="3">
    <source>
        <dbReference type="EMBL" id="PSN92036.1"/>
    </source>
</evidence>
<gene>
    <name evidence="3" type="ORF">B9Q08_01890</name>
</gene>
<dbReference type="Pfam" id="PF13660">
    <property type="entry name" value="DUF4147"/>
    <property type="match status" value="1"/>
</dbReference>
<dbReference type="Proteomes" id="UP000240490">
    <property type="component" value="Unassembled WGS sequence"/>
</dbReference>
<feature type="domain" description="MOFRL-associated" evidence="2">
    <location>
        <begin position="25"/>
        <end position="261"/>
    </location>
</feature>
<dbReference type="InterPro" id="IPR025286">
    <property type="entry name" value="MOFRL_assoc_dom"/>
</dbReference>
<dbReference type="InterPro" id="IPR037035">
    <property type="entry name" value="GK-like_C_sf"/>
</dbReference>
<name>A0A2R6B0A7_9ARCH</name>
<dbReference type="InterPro" id="IPR039760">
    <property type="entry name" value="MOFRL_protein"/>
</dbReference>